<sequence>MSHYGVVEFEVFDYVLFEEEFLKLESNLKEDEKRNGLIVKDGVDVKGDSKIALKKRRSSSVDNNRNKKKRVSSKNNDKVLPDGQTTIKQFFPVIEKNVSVNTQNVKLNSARKSLLSTVVKNGDSFPFSRPKLIEQNDEIINLEENLEDDDERNSLSLNEDYDLDDSFIAPDDAEDDVEDDEIINSDDSENDANIDIDIDDCRDDIN</sequence>
<accession>A0AC34Q400</accession>
<reference evidence="2" key="1">
    <citation type="submission" date="2022-11" db="UniProtKB">
        <authorList>
            <consortium name="WormBaseParasite"/>
        </authorList>
    </citation>
    <scope>IDENTIFICATION</scope>
</reference>
<evidence type="ECO:0000313" key="1">
    <source>
        <dbReference type="Proteomes" id="UP000887576"/>
    </source>
</evidence>
<protein>
    <submittedName>
        <fullName evidence="2">Uncharacterized protein</fullName>
    </submittedName>
</protein>
<dbReference type="WBParaSite" id="JU765_v2.g12686.t1">
    <property type="protein sequence ID" value="JU765_v2.g12686.t1"/>
    <property type="gene ID" value="JU765_v2.g12686"/>
</dbReference>
<evidence type="ECO:0000313" key="2">
    <source>
        <dbReference type="WBParaSite" id="JU765_v2.g12686.t1"/>
    </source>
</evidence>
<proteinExistence type="predicted"/>
<organism evidence="1 2">
    <name type="scientific">Panagrolaimus sp. JU765</name>
    <dbReference type="NCBI Taxonomy" id="591449"/>
    <lineage>
        <taxon>Eukaryota</taxon>
        <taxon>Metazoa</taxon>
        <taxon>Ecdysozoa</taxon>
        <taxon>Nematoda</taxon>
        <taxon>Chromadorea</taxon>
        <taxon>Rhabditida</taxon>
        <taxon>Tylenchina</taxon>
        <taxon>Panagrolaimomorpha</taxon>
        <taxon>Panagrolaimoidea</taxon>
        <taxon>Panagrolaimidae</taxon>
        <taxon>Panagrolaimus</taxon>
    </lineage>
</organism>
<name>A0AC34Q400_9BILA</name>
<dbReference type="Proteomes" id="UP000887576">
    <property type="component" value="Unplaced"/>
</dbReference>